<keyword evidence="3" id="KW-1185">Reference proteome</keyword>
<name>A0A9N8EIP9_9STRA</name>
<comment type="caution">
    <text evidence="2">The sequence shown here is derived from an EMBL/GenBank/DDBJ whole genome shotgun (WGS) entry which is preliminary data.</text>
</comment>
<dbReference type="EMBL" id="CAICTM010001052">
    <property type="protein sequence ID" value="CAB9519869.1"/>
    <property type="molecule type" value="Genomic_DNA"/>
</dbReference>
<feature type="region of interest" description="Disordered" evidence="1">
    <location>
        <begin position="15"/>
        <end position="41"/>
    </location>
</feature>
<protein>
    <submittedName>
        <fullName evidence="2">Uncharacterized protein</fullName>
    </submittedName>
</protein>
<dbReference type="AlphaFoldDB" id="A0A9N8EIP9"/>
<reference evidence="2" key="1">
    <citation type="submission" date="2020-06" db="EMBL/GenBank/DDBJ databases">
        <authorList>
            <consortium name="Plant Systems Biology data submission"/>
        </authorList>
    </citation>
    <scope>NUCLEOTIDE SEQUENCE</scope>
    <source>
        <strain evidence="2">D6</strain>
    </source>
</reference>
<evidence type="ECO:0000313" key="3">
    <source>
        <dbReference type="Proteomes" id="UP001153069"/>
    </source>
</evidence>
<evidence type="ECO:0000313" key="2">
    <source>
        <dbReference type="EMBL" id="CAB9519869.1"/>
    </source>
</evidence>
<dbReference type="Proteomes" id="UP001153069">
    <property type="component" value="Unassembled WGS sequence"/>
</dbReference>
<feature type="compositionally biased region" description="Basic and acidic residues" evidence="1">
    <location>
        <begin position="18"/>
        <end position="35"/>
    </location>
</feature>
<proteinExistence type="predicted"/>
<accession>A0A9N8EIP9</accession>
<organism evidence="2 3">
    <name type="scientific">Seminavis robusta</name>
    <dbReference type="NCBI Taxonomy" id="568900"/>
    <lineage>
        <taxon>Eukaryota</taxon>
        <taxon>Sar</taxon>
        <taxon>Stramenopiles</taxon>
        <taxon>Ochrophyta</taxon>
        <taxon>Bacillariophyta</taxon>
        <taxon>Bacillariophyceae</taxon>
        <taxon>Bacillariophycidae</taxon>
        <taxon>Naviculales</taxon>
        <taxon>Naviculaceae</taxon>
        <taxon>Seminavis</taxon>
    </lineage>
</organism>
<gene>
    <name evidence="2" type="ORF">SEMRO_1054_G235920.1</name>
</gene>
<sequence length="184" mass="20015">MTLHDNIFGTAHAATTRAGDHCAHDKSRPNDKHGDTVLIPPSASRKPTILVLTEQNPVLEKKPHHIAADNNNPFGLIITNTRGKPDNLPRNSACYNNSARSTHDDNHSSRSAQLALAINVSVKNNVSIIFADDTVKELSNRKPTVSFTTCVTDATPSTYAYMSPLVAYDKQPPTSTFLVSNNNN</sequence>
<evidence type="ECO:0000256" key="1">
    <source>
        <dbReference type="SAM" id="MobiDB-lite"/>
    </source>
</evidence>